<proteinExistence type="predicted"/>
<dbReference type="Proteomes" id="UP000003752">
    <property type="component" value="Unassembled WGS sequence"/>
</dbReference>
<organism evidence="1 2">
    <name type="scientific">Lentilactobacillus hilgardii (strain ATCC 8290 / DSM 20176 / CCUG 30140 / JCM 1155 / KCTC 3500 / NBRC 15886 / NCIMB 8040 / NRRL B-1843 / 9)</name>
    <dbReference type="NCBI Taxonomy" id="1423757"/>
    <lineage>
        <taxon>Bacteria</taxon>
        <taxon>Bacillati</taxon>
        <taxon>Bacillota</taxon>
        <taxon>Bacilli</taxon>
        <taxon>Lactobacillales</taxon>
        <taxon>Lactobacillaceae</taxon>
        <taxon>Lentilactobacillus</taxon>
    </lineage>
</organism>
<name>C0XMT8_LENH9</name>
<accession>C0XMT8</accession>
<keyword evidence="2" id="KW-1185">Reference proteome</keyword>
<comment type="caution">
    <text evidence="1">The sequence shown here is derived from an EMBL/GenBank/DDBJ whole genome shotgun (WGS) entry which is preliminary data.</text>
</comment>
<gene>
    <name evidence="1" type="ORF">HMPREF0519_2549</name>
</gene>
<dbReference type="AlphaFoldDB" id="C0XMT8"/>
<evidence type="ECO:0000313" key="2">
    <source>
        <dbReference type="Proteomes" id="UP000003752"/>
    </source>
</evidence>
<reference evidence="1 2" key="1">
    <citation type="submission" date="2009-01" db="EMBL/GenBank/DDBJ databases">
        <authorList>
            <person name="Qin X."/>
            <person name="Bachman B."/>
            <person name="Battles P."/>
            <person name="Bell A."/>
            <person name="Bess C."/>
            <person name="Bickham C."/>
            <person name="Chaboub L."/>
            <person name="Chen D."/>
            <person name="Coyle M."/>
            <person name="Deiros D.R."/>
            <person name="Dinh H."/>
            <person name="Forbes L."/>
            <person name="Fowler G."/>
            <person name="Francisco L."/>
            <person name="Fu Q."/>
            <person name="Gubbala S."/>
            <person name="Hale W."/>
            <person name="Han Y."/>
            <person name="Hemphill L."/>
            <person name="Highlander S.K."/>
            <person name="Hirani K."/>
            <person name="Hogues M."/>
            <person name="Jackson L."/>
            <person name="Jakkamsetti A."/>
            <person name="Javaid M."/>
            <person name="Jiang H."/>
            <person name="Korchina V."/>
            <person name="Kovar C."/>
            <person name="Lara F."/>
            <person name="Lee S."/>
            <person name="Mata R."/>
            <person name="Mathew T."/>
            <person name="Moen C."/>
            <person name="Morales K."/>
            <person name="Munidasa M."/>
            <person name="Nazareth L."/>
            <person name="Ngo R."/>
            <person name="Nguyen L."/>
            <person name="Okwuonu G."/>
            <person name="Ongeri F."/>
            <person name="Patil S."/>
            <person name="Petrosino J."/>
            <person name="Pham C."/>
            <person name="Pham P."/>
            <person name="Pu L.-L."/>
            <person name="Puazo M."/>
            <person name="Raj R."/>
            <person name="Reid J."/>
            <person name="Rouhana J."/>
            <person name="Saada N."/>
            <person name="Shang Y."/>
            <person name="Simmons D."/>
            <person name="Thornton R."/>
            <person name="Warren J."/>
            <person name="Weissenberger G."/>
            <person name="Zhang J."/>
            <person name="Zhang L."/>
            <person name="Zhou C."/>
            <person name="Zhu D."/>
            <person name="Muzny D."/>
            <person name="Worley K."/>
            <person name="Gibbs R."/>
        </authorList>
    </citation>
    <scope>NUCLEOTIDE SEQUENCE [LARGE SCALE GENOMIC DNA]</scope>
    <source>
        <strain evidence="2">ATCC 8290 / DSM 20176 / CCUG 30140 / JCM 1155 / KCTC 3500 / NBRC 15886 / NCIMB 8040 / NRRL B-1843 / 9</strain>
    </source>
</reference>
<protein>
    <submittedName>
        <fullName evidence="1">Uncharacterized protein</fullName>
    </submittedName>
</protein>
<dbReference type="EMBL" id="ACGP01000203">
    <property type="protein sequence ID" value="EEI23309.1"/>
    <property type="molecule type" value="Genomic_DNA"/>
</dbReference>
<evidence type="ECO:0000313" key="1">
    <source>
        <dbReference type="EMBL" id="EEI23309.1"/>
    </source>
</evidence>
<sequence>MLATRLRLWLLRCLQGRKLTLPLDPQVSCAMPKWLAGWLATFWQRFALFTQNCYRNLSKKVFQTGAVGRMILHHEHAFSRSLSGGVLRKRRKLI</sequence>
<dbReference type="HOGENOM" id="CLU_2382483_0_0_9"/>